<dbReference type="InterPro" id="IPR010406">
    <property type="entry name" value="DUF1003"/>
</dbReference>
<evidence type="ECO:0000313" key="2">
    <source>
        <dbReference type="EMBL" id="MFC0268133.1"/>
    </source>
</evidence>
<organism evidence="2 3">
    <name type="scientific">Kushneria aurantia</name>
    <dbReference type="NCBI Taxonomy" id="504092"/>
    <lineage>
        <taxon>Bacteria</taxon>
        <taxon>Pseudomonadati</taxon>
        <taxon>Pseudomonadota</taxon>
        <taxon>Gammaproteobacteria</taxon>
        <taxon>Oceanospirillales</taxon>
        <taxon>Halomonadaceae</taxon>
        <taxon>Kushneria</taxon>
    </lineage>
</organism>
<sequence>MPQGHSHEAQPAGTTPFCHVCGRHSPDVELIPFGAVRPSLSPEIEALAAGWGQGCYLCRSDLMRARRRHLRSWLHRHHATGTLGEQVIEAIERGEPVTRPPEEVLPERESFGNRAADRLATFGGSWGFILSFAVVLIGWMLLNTIGLLAHPFDPYPFILLNLVLSSLAALQAPVIMMSQRRQEEKDRARAESDYRINLKAELEILQLHDKLDHAMMQLAELQQARARQEDGHE</sequence>
<dbReference type="Proteomes" id="UP001589814">
    <property type="component" value="Unassembled WGS sequence"/>
</dbReference>
<evidence type="ECO:0000313" key="3">
    <source>
        <dbReference type="Proteomes" id="UP001589814"/>
    </source>
</evidence>
<dbReference type="PANTHER" id="PTHR41386:SF1">
    <property type="entry name" value="MEMBRANE PROTEIN"/>
    <property type="match status" value="1"/>
</dbReference>
<feature type="transmembrane region" description="Helical" evidence="1">
    <location>
        <begin position="154"/>
        <end position="177"/>
    </location>
</feature>
<keyword evidence="1" id="KW-0472">Membrane</keyword>
<accession>A0ABV6G3A1</accession>
<gene>
    <name evidence="2" type="ORF">ACFFHW_09085</name>
</gene>
<dbReference type="PANTHER" id="PTHR41386">
    <property type="entry name" value="INTEGRAL MEMBRANE PROTEIN-RELATED"/>
    <property type="match status" value="1"/>
</dbReference>
<reference evidence="2 3" key="1">
    <citation type="submission" date="2024-09" db="EMBL/GenBank/DDBJ databases">
        <authorList>
            <person name="Sun Q."/>
            <person name="Mori K."/>
        </authorList>
    </citation>
    <scope>NUCLEOTIDE SEQUENCE [LARGE SCALE GENOMIC DNA]</scope>
    <source>
        <strain evidence="2 3">CCM 7415</strain>
    </source>
</reference>
<evidence type="ECO:0000256" key="1">
    <source>
        <dbReference type="SAM" id="Phobius"/>
    </source>
</evidence>
<feature type="transmembrane region" description="Helical" evidence="1">
    <location>
        <begin position="119"/>
        <end position="142"/>
    </location>
</feature>
<dbReference type="Pfam" id="PF06210">
    <property type="entry name" value="DUF1003"/>
    <property type="match status" value="1"/>
</dbReference>
<comment type="caution">
    <text evidence="2">The sequence shown here is derived from an EMBL/GenBank/DDBJ whole genome shotgun (WGS) entry which is preliminary data.</text>
</comment>
<protein>
    <submittedName>
        <fullName evidence="2">DUF1003 domain-containing protein</fullName>
    </submittedName>
</protein>
<proteinExistence type="predicted"/>
<keyword evidence="3" id="KW-1185">Reference proteome</keyword>
<keyword evidence="1" id="KW-1133">Transmembrane helix</keyword>
<dbReference type="RefSeq" id="WP_019952469.1">
    <property type="nucleotide sequence ID" value="NZ_JBHLVX010000036.1"/>
</dbReference>
<dbReference type="EMBL" id="JBHLVX010000036">
    <property type="protein sequence ID" value="MFC0268133.1"/>
    <property type="molecule type" value="Genomic_DNA"/>
</dbReference>
<keyword evidence="1" id="KW-0812">Transmembrane</keyword>
<name>A0ABV6G3A1_9GAMM</name>